<organism evidence="1 2">
    <name type="scientific">Pangasius djambal</name>
    <dbReference type="NCBI Taxonomy" id="1691987"/>
    <lineage>
        <taxon>Eukaryota</taxon>
        <taxon>Metazoa</taxon>
        <taxon>Chordata</taxon>
        <taxon>Craniata</taxon>
        <taxon>Vertebrata</taxon>
        <taxon>Euteleostomi</taxon>
        <taxon>Actinopterygii</taxon>
        <taxon>Neopterygii</taxon>
        <taxon>Teleostei</taxon>
        <taxon>Ostariophysi</taxon>
        <taxon>Siluriformes</taxon>
        <taxon>Pangasiidae</taxon>
        <taxon>Pangasius</taxon>
    </lineage>
</organism>
<accession>A0ACC5YXW1</accession>
<evidence type="ECO:0000313" key="1">
    <source>
        <dbReference type="EMBL" id="MCJ8740255.1"/>
    </source>
</evidence>
<protein>
    <submittedName>
        <fullName evidence="1">Uncharacterized protein</fullName>
    </submittedName>
</protein>
<proteinExistence type="predicted"/>
<keyword evidence="2" id="KW-1185">Reference proteome</keyword>
<reference evidence="1" key="1">
    <citation type="submission" date="2020-02" db="EMBL/GenBank/DDBJ databases">
        <title>Genome sequencing of the panga catfish, Pangasius djambal.</title>
        <authorList>
            <person name="Wen M."/>
            <person name="Zahm M."/>
            <person name="Roques C."/>
            <person name="Cabau C."/>
            <person name="Klopp C."/>
            <person name="Donnadieu C."/>
            <person name="Jouanno E."/>
            <person name="Avarre J.-C."/>
            <person name="Campet M."/>
            <person name="Ha T."/>
            <person name="Dugue R."/>
            <person name="Lampietro C."/>
            <person name="Louis A."/>
            <person name="Herpin A."/>
            <person name="Echchiki A."/>
            <person name="Berthelot C."/>
            <person name="Parey E."/>
            <person name="Roest-Crollius H."/>
            <person name="Braasch I."/>
            <person name="Postlethwait J.H."/>
            <person name="Bobe J."/>
            <person name="Montfort J."/>
            <person name="Bouchez O."/>
            <person name="Begum T."/>
            <person name="Schartl M."/>
            <person name="Gustiano R."/>
            <person name="Guiguen Y."/>
        </authorList>
    </citation>
    <scope>NUCLEOTIDE SEQUENCE</scope>
    <source>
        <strain evidence="1">Pdj_M5554</strain>
    </source>
</reference>
<sequence length="265" mass="30554">MVTLEDLQRSTAQVGESVYRTTISRALHKSGLYGRVARRKPLLKESHKNSRLQFATSHVGDTANMWKKVLWSDETKIELFGLNAKRYVWLKPNAAHHPEHTTPTVKHGDGSIMLWGCFSSAGTGKLVRVDGKMDGAKYRAILDENLLESAKDLRLGRRFTFQQDNDPKHTARATMEWFRSKNIHVLEWPSQNLDLNPIENLWRDLKIAVHRRSPSNLTELELFYKEEWAKISLSRCAKLVETYPQKTCSCNCSERWLYKVRTQGG</sequence>
<dbReference type="EMBL" id="CM040988">
    <property type="protein sequence ID" value="MCJ8740255.1"/>
    <property type="molecule type" value="Genomic_DNA"/>
</dbReference>
<dbReference type="Proteomes" id="UP000830395">
    <property type="component" value="Chromosome 14"/>
</dbReference>
<comment type="caution">
    <text evidence="1">The sequence shown here is derived from an EMBL/GenBank/DDBJ whole genome shotgun (WGS) entry which is preliminary data.</text>
</comment>
<name>A0ACC5YXW1_9TELE</name>
<gene>
    <name evidence="1" type="ORF">PDJAM_G00056790</name>
</gene>
<evidence type="ECO:0000313" key="2">
    <source>
        <dbReference type="Proteomes" id="UP000830395"/>
    </source>
</evidence>